<proteinExistence type="inferred from homology"/>
<dbReference type="SUPFAM" id="SSF49899">
    <property type="entry name" value="Concanavalin A-like lectins/glucanases"/>
    <property type="match status" value="1"/>
</dbReference>
<accession>A0A7S7NTJ8</accession>
<dbReference type="InterPro" id="IPR013320">
    <property type="entry name" value="ConA-like_dom_sf"/>
</dbReference>
<dbReference type="KEGG" id="pfer:IRI77_06335"/>
<sequence length="247" mass="27528">MKSSAFVFLSILSLLPAGAWAAPPEGYQLKWADEFEGSKVDLSKWVYRTDSKHWSTQRPENVIQEKGRLVLLLKKEEAGGMHYTGAGVISKPNFRFGYYESKFRVLAGKGWHSSFWMMGHDGSGSTATTATALELDVIENDSIDLTSYGTTTHKWQGQHTSHGHKKVALSTLADFHVFGCEYSETSVKYFLDGTLVQTVDLAGLPHSDLSIWLTSIASQLGKTDAVDDSKLPGRVEYEYVRFYEKGK</sequence>
<evidence type="ECO:0000256" key="2">
    <source>
        <dbReference type="SAM" id="SignalP"/>
    </source>
</evidence>
<dbReference type="RefSeq" id="WP_194451230.1">
    <property type="nucleotide sequence ID" value="NZ_CP063849.1"/>
</dbReference>
<name>A0A7S7NTJ8_PALFE</name>
<dbReference type="AlphaFoldDB" id="A0A7S7NTJ8"/>
<feature type="domain" description="GH16" evidence="3">
    <location>
        <begin position="17"/>
        <end position="247"/>
    </location>
</feature>
<dbReference type="PROSITE" id="PS51762">
    <property type="entry name" value="GH16_2"/>
    <property type="match status" value="1"/>
</dbReference>
<dbReference type="EMBL" id="CP063849">
    <property type="protein sequence ID" value="QOY89568.1"/>
    <property type="molecule type" value="Genomic_DNA"/>
</dbReference>
<feature type="signal peptide" evidence="2">
    <location>
        <begin position="1"/>
        <end position="21"/>
    </location>
</feature>
<dbReference type="PANTHER" id="PTHR10963">
    <property type="entry name" value="GLYCOSYL HYDROLASE-RELATED"/>
    <property type="match status" value="1"/>
</dbReference>
<dbReference type="Pfam" id="PF00722">
    <property type="entry name" value="Glyco_hydro_16"/>
    <property type="match status" value="1"/>
</dbReference>
<dbReference type="Gene3D" id="2.60.120.200">
    <property type="match status" value="1"/>
</dbReference>
<dbReference type="PANTHER" id="PTHR10963:SF55">
    <property type="entry name" value="GLYCOSIDE HYDROLASE FAMILY 16 PROTEIN"/>
    <property type="match status" value="1"/>
</dbReference>
<feature type="chain" id="PRO_5032907693" evidence="2">
    <location>
        <begin position="22"/>
        <end position="247"/>
    </location>
</feature>
<keyword evidence="2" id="KW-0732">Signal</keyword>
<evidence type="ECO:0000313" key="5">
    <source>
        <dbReference type="Proteomes" id="UP000593892"/>
    </source>
</evidence>
<gene>
    <name evidence="4" type="ORF">IRI77_06335</name>
</gene>
<dbReference type="GO" id="GO:0004553">
    <property type="term" value="F:hydrolase activity, hydrolyzing O-glycosyl compounds"/>
    <property type="evidence" value="ECO:0007669"/>
    <property type="project" value="InterPro"/>
</dbReference>
<evidence type="ECO:0000313" key="4">
    <source>
        <dbReference type="EMBL" id="QOY89568.1"/>
    </source>
</evidence>
<keyword evidence="5" id="KW-1185">Reference proteome</keyword>
<comment type="similarity">
    <text evidence="1">Belongs to the glycosyl hydrolase 16 family.</text>
</comment>
<dbReference type="InterPro" id="IPR000757">
    <property type="entry name" value="Beta-glucanase-like"/>
</dbReference>
<dbReference type="Proteomes" id="UP000593892">
    <property type="component" value="Chromosome"/>
</dbReference>
<protein>
    <submittedName>
        <fullName evidence="4">Glycoside hydrolase family 16 protein</fullName>
    </submittedName>
</protein>
<keyword evidence="4" id="KW-0378">Hydrolase</keyword>
<dbReference type="GO" id="GO:0005975">
    <property type="term" value="P:carbohydrate metabolic process"/>
    <property type="evidence" value="ECO:0007669"/>
    <property type="project" value="InterPro"/>
</dbReference>
<dbReference type="CDD" id="cd08023">
    <property type="entry name" value="GH16_laminarinase_like"/>
    <property type="match status" value="1"/>
</dbReference>
<reference evidence="4 5" key="1">
    <citation type="submission" date="2020-10" db="EMBL/GenBank/DDBJ databases">
        <title>Complete genome sequence of Paludibaculum fermentans P105T, a facultatively anaerobic acidobacterium capable of dissimilatory Fe(III) reduction.</title>
        <authorList>
            <person name="Dedysh S.N."/>
            <person name="Beletsky A.V."/>
            <person name="Kulichevskaya I.S."/>
            <person name="Mardanov A.V."/>
            <person name="Ravin N.V."/>
        </authorList>
    </citation>
    <scope>NUCLEOTIDE SEQUENCE [LARGE SCALE GENOMIC DNA]</scope>
    <source>
        <strain evidence="4 5">P105</strain>
    </source>
</reference>
<evidence type="ECO:0000256" key="1">
    <source>
        <dbReference type="ARBA" id="ARBA00006865"/>
    </source>
</evidence>
<organism evidence="4 5">
    <name type="scientific">Paludibaculum fermentans</name>
    <dbReference type="NCBI Taxonomy" id="1473598"/>
    <lineage>
        <taxon>Bacteria</taxon>
        <taxon>Pseudomonadati</taxon>
        <taxon>Acidobacteriota</taxon>
        <taxon>Terriglobia</taxon>
        <taxon>Bryobacterales</taxon>
        <taxon>Bryobacteraceae</taxon>
        <taxon>Paludibaculum</taxon>
    </lineage>
</organism>
<dbReference type="InterPro" id="IPR050546">
    <property type="entry name" value="Glycosyl_Hydrlase_16"/>
</dbReference>
<evidence type="ECO:0000259" key="3">
    <source>
        <dbReference type="PROSITE" id="PS51762"/>
    </source>
</evidence>